<comment type="catalytic activity">
    <reaction evidence="1">
        <text>S-ubiquitinyl-[E2 ubiquitin-conjugating enzyme]-L-cysteine + [acceptor protein]-L-lysine = [E2 ubiquitin-conjugating enzyme]-L-cysteine + N(6)-ubiquitinyl-[acceptor protein]-L-lysine.</text>
        <dbReference type="EC" id="2.3.2.27"/>
    </reaction>
</comment>
<evidence type="ECO:0000256" key="10">
    <source>
        <dbReference type="ARBA" id="ARBA00022786"/>
    </source>
</evidence>
<dbReference type="EMBL" id="CM017876">
    <property type="protein sequence ID" value="KAG1342712.1"/>
    <property type="molecule type" value="Genomic_DNA"/>
</dbReference>
<feature type="region of interest" description="Disordered" evidence="15">
    <location>
        <begin position="207"/>
        <end position="231"/>
    </location>
</feature>
<dbReference type="GO" id="GO:0016020">
    <property type="term" value="C:membrane"/>
    <property type="evidence" value="ECO:0007669"/>
    <property type="project" value="UniProtKB-SubCell"/>
</dbReference>
<evidence type="ECO:0000256" key="15">
    <source>
        <dbReference type="SAM" id="MobiDB-lite"/>
    </source>
</evidence>
<proteinExistence type="inferred from homology"/>
<keyword evidence="11" id="KW-0862">Zinc</keyword>
<evidence type="ECO:0000256" key="16">
    <source>
        <dbReference type="SAM" id="SignalP"/>
    </source>
</evidence>
<evidence type="ECO:0000256" key="14">
    <source>
        <dbReference type="ARBA" id="ARBA00024209"/>
    </source>
</evidence>
<dbReference type="OrthoDB" id="680789at2759"/>
<sequence>MAVSRFLATIFLLLFQTRNKMTLGHREKDFFTDCPPSKCGKGGPEIRYPFRRESSPPNCGARDLVLSCSGNDTLLSLPESGSLKVIAIDYKESLITIKLGKPWSDCQVQNFSSTSLTTPVYEPRDIFSLVNCSKEWNRGSAISCLSSVDHYVYMADIRMPVVLLPSDCVVVSTNLVMGTGVEREEHWKRDERQAQRRHLTIRRMKVEREGRKRSFQRQAHSREGPTNTPILALVEKRSKEGLYTTLGEGKKRKARERWWGGRSSQPRKTEIPGVGGRKERQEKGGGMEGPTSHIGGEKSGAEERRKTKSGFQ</sequence>
<keyword evidence="9" id="KW-0863">Zinc-finger</keyword>
<evidence type="ECO:0000256" key="1">
    <source>
        <dbReference type="ARBA" id="ARBA00000900"/>
    </source>
</evidence>
<feature type="domain" description="Wall-associated receptor kinase galacturonan-binding" evidence="17">
    <location>
        <begin position="34"/>
        <end position="97"/>
    </location>
</feature>
<evidence type="ECO:0000256" key="12">
    <source>
        <dbReference type="ARBA" id="ARBA00022989"/>
    </source>
</evidence>
<dbReference type="GO" id="GO:0030247">
    <property type="term" value="F:polysaccharide binding"/>
    <property type="evidence" value="ECO:0007669"/>
    <property type="project" value="InterPro"/>
</dbReference>
<evidence type="ECO:0000256" key="5">
    <source>
        <dbReference type="ARBA" id="ARBA00022679"/>
    </source>
</evidence>
<dbReference type="GO" id="GO:0008270">
    <property type="term" value="F:zinc ion binding"/>
    <property type="evidence" value="ECO:0007669"/>
    <property type="project" value="UniProtKB-KW"/>
</dbReference>
<accession>A0A8K0I973</accession>
<feature type="signal peptide" evidence="16">
    <location>
        <begin position="1"/>
        <end position="24"/>
    </location>
</feature>
<protein>
    <recommendedName>
        <fullName evidence="4">RING-type E3 ubiquitin transferase</fullName>
        <ecNumber evidence="4">2.3.2.27</ecNumber>
    </recommendedName>
</protein>
<keyword evidence="6" id="KW-0812">Transmembrane</keyword>
<organism evidence="18 19">
    <name type="scientific">Cocos nucifera</name>
    <name type="common">Coconut palm</name>
    <dbReference type="NCBI Taxonomy" id="13894"/>
    <lineage>
        <taxon>Eukaryota</taxon>
        <taxon>Viridiplantae</taxon>
        <taxon>Streptophyta</taxon>
        <taxon>Embryophyta</taxon>
        <taxon>Tracheophyta</taxon>
        <taxon>Spermatophyta</taxon>
        <taxon>Magnoliopsida</taxon>
        <taxon>Liliopsida</taxon>
        <taxon>Arecaceae</taxon>
        <taxon>Arecoideae</taxon>
        <taxon>Cocoseae</taxon>
        <taxon>Attaleinae</taxon>
        <taxon>Cocos</taxon>
    </lineage>
</organism>
<comment type="subcellular location">
    <subcellularLocation>
        <location evidence="2">Membrane</location>
        <topology evidence="2">Single-pass membrane protein</topology>
    </subcellularLocation>
</comment>
<dbReference type="InterPro" id="IPR025287">
    <property type="entry name" value="WAK_GUB"/>
</dbReference>
<comment type="similarity">
    <text evidence="14">Belongs to the RING-type zinc finger family. ATL subfamily.</text>
</comment>
<reference evidence="18" key="2">
    <citation type="submission" date="2019-07" db="EMBL/GenBank/DDBJ databases">
        <authorList>
            <person name="Yang Y."/>
            <person name="Bocs S."/>
            <person name="Baudouin L."/>
        </authorList>
    </citation>
    <scope>NUCLEOTIDE SEQUENCE</scope>
    <source>
        <tissue evidence="18">Spear leaf of Hainan Tall coconut</tissue>
    </source>
</reference>
<dbReference type="GO" id="GO:0061630">
    <property type="term" value="F:ubiquitin protein ligase activity"/>
    <property type="evidence" value="ECO:0007669"/>
    <property type="project" value="UniProtKB-EC"/>
</dbReference>
<dbReference type="Pfam" id="PF13947">
    <property type="entry name" value="GUB_WAK_bind"/>
    <property type="match status" value="1"/>
</dbReference>
<evidence type="ECO:0000256" key="4">
    <source>
        <dbReference type="ARBA" id="ARBA00012483"/>
    </source>
</evidence>
<evidence type="ECO:0000259" key="17">
    <source>
        <dbReference type="Pfam" id="PF13947"/>
    </source>
</evidence>
<evidence type="ECO:0000256" key="2">
    <source>
        <dbReference type="ARBA" id="ARBA00004167"/>
    </source>
</evidence>
<evidence type="ECO:0000256" key="3">
    <source>
        <dbReference type="ARBA" id="ARBA00004906"/>
    </source>
</evidence>
<evidence type="ECO:0000256" key="8">
    <source>
        <dbReference type="ARBA" id="ARBA00022729"/>
    </source>
</evidence>
<evidence type="ECO:0000256" key="6">
    <source>
        <dbReference type="ARBA" id="ARBA00022692"/>
    </source>
</evidence>
<keyword evidence="10" id="KW-0833">Ubl conjugation pathway</keyword>
<feature type="region of interest" description="Disordered" evidence="15">
    <location>
        <begin position="253"/>
        <end position="312"/>
    </location>
</feature>
<evidence type="ECO:0000256" key="9">
    <source>
        <dbReference type="ARBA" id="ARBA00022771"/>
    </source>
</evidence>
<comment type="caution">
    <text evidence="18">The sequence shown here is derived from an EMBL/GenBank/DDBJ whole genome shotgun (WGS) entry which is preliminary data.</text>
</comment>
<comment type="pathway">
    <text evidence="3">Protein modification; protein ubiquitination.</text>
</comment>
<evidence type="ECO:0000313" key="19">
    <source>
        <dbReference type="Proteomes" id="UP000797356"/>
    </source>
</evidence>
<evidence type="ECO:0000256" key="7">
    <source>
        <dbReference type="ARBA" id="ARBA00022723"/>
    </source>
</evidence>
<keyword evidence="5" id="KW-0808">Transferase</keyword>
<gene>
    <name evidence="18" type="ORF">COCNU_05G009410</name>
</gene>
<keyword evidence="7" id="KW-0479">Metal-binding</keyword>
<reference evidence="18" key="1">
    <citation type="journal article" date="2017" name="Gigascience">
        <title>The genome draft of coconut (Cocos nucifera).</title>
        <authorList>
            <person name="Xiao Y."/>
            <person name="Xu P."/>
            <person name="Fan H."/>
            <person name="Baudouin L."/>
            <person name="Xia W."/>
            <person name="Bocs S."/>
            <person name="Xu J."/>
            <person name="Li Q."/>
            <person name="Guo A."/>
            <person name="Zhou L."/>
            <person name="Li J."/>
            <person name="Wu Y."/>
            <person name="Ma Z."/>
            <person name="Armero A."/>
            <person name="Issali A.E."/>
            <person name="Liu N."/>
            <person name="Peng M."/>
            <person name="Yang Y."/>
        </authorList>
    </citation>
    <scope>NUCLEOTIDE SEQUENCE</scope>
    <source>
        <tissue evidence="18">Spear leaf of Hainan Tall coconut</tissue>
    </source>
</reference>
<feature type="chain" id="PRO_5035445960" description="RING-type E3 ubiquitin transferase" evidence="16">
    <location>
        <begin position="25"/>
        <end position="312"/>
    </location>
</feature>
<evidence type="ECO:0000313" key="18">
    <source>
        <dbReference type="EMBL" id="KAG1342712.1"/>
    </source>
</evidence>
<dbReference type="PANTHER" id="PTHR46279">
    <property type="entry name" value="RING/U-BOX SUPERFAMILY PROTEIN"/>
    <property type="match status" value="1"/>
</dbReference>
<evidence type="ECO:0000256" key="13">
    <source>
        <dbReference type="ARBA" id="ARBA00023136"/>
    </source>
</evidence>
<keyword evidence="13" id="KW-0472">Membrane</keyword>
<dbReference type="Proteomes" id="UP000797356">
    <property type="component" value="Chromosome 5"/>
</dbReference>
<dbReference type="EC" id="2.3.2.27" evidence="4"/>
<evidence type="ECO:0000256" key="11">
    <source>
        <dbReference type="ARBA" id="ARBA00022833"/>
    </source>
</evidence>
<name>A0A8K0I973_COCNU</name>
<keyword evidence="12" id="KW-1133">Transmembrane helix</keyword>
<keyword evidence="19" id="KW-1185">Reference proteome</keyword>
<dbReference type="AlphaFoldDB" id="A0A8K0I973"/>
<keyword evidence="8 16" id="KW-0732">Signal</keyword>
<feature type="compositionally biased region" description="Basic and acidic residues" evidence="15">
    <location>
        <begin position="295"/>
        <end position="305"/>
    </location>
</feature>
<dbReference type="InterPro" id="IPR046948">
    <property type="entry name" value="ATL20-22-like"/>
</dbReference>
<dbReference type="PANTHER" id="PTHR46279:SF9">
    <property type="entry name" value="OS01G0116300 PROTEIN"/>
    <property type="match status" value="1"/>
</dbReference>
<feature type="compositionally biased region" description="Basic and acidic residues" evidence="15">
    <location>
        <begin position="276"/>
        <end position="285"/>
    </location>
</feature>